<dbReference type="RefSeq" id="WP_121191836.1">
    <property type="nucleotide sequence ID" value="NZ_RBWV01000009.1"/>
</dbReference>
<evidence type="ECO:0000259" key="6">
    <source>
        <dbReference type="Pfam" id="PF12698"/>
    </source>
</evidence>
<evidence type="ECO:0000313" key="8">
    <source>
        <dbReference type="Proteomes" id="UP000281955"/>
    </source>
</evidence>
<protein>
    <submittedName>
        <fullName evidence="7">ABC-2 type transport system permease protein</fullName>
    </submittedName>
</protein>
<dbReference type="GO" id="GO:0140359">
    <property type="term" value="F:ABC-type transporter activity"/>
    <property type="evidence" value="ECO:0007669"/>
    <property type="project" value="InterPro"/>
</dbReference>
<feature type="transmembrane region" description="Helical" evidence="5">
    <location>
        <begin position="179"/>
        <end position="197"/>
    </location>
</feature>
<dbReference type="InParanoid" id="A0A420XTB5"/>
<keyword evidence="8" id="KW-1185">Reference proteome</keyword>
<dbReference type="Proteomes" id="UP000281955">
    <property type="component" value="Unassembled WGS sequence"/>
</dbReference>
<keyword evidence="3 5" id="KW-1133">Transmembrane helix</keyword>
<dbReference type="EMBL" id="RBWV01000009">
    <property type="protein sequence ID" value="RKS80102.1"/>
    <property type="molecule type" value="Genomic_DNA"/>
</dbReference>
<gene>
    <name evidence="7" type="ORF">CLV35_0522</name>
</gene>
<feature type="transmembrane region" description="Helical" evidence="5">
    <location>
        <begin position="257"/>
        <end position="281"/>
    </location>
</feature>
<dbReference type="PANTHER" id="PTHR43471">
    <property type="entry name" value="ABC TRANSPORTER PERMEASE"/>
    <property type="match status" value="1"/>
</dbReference>
<accession>A0A420XTB5</accession>
<evidence type="ECO:0000256" key="4">
    <source>
        <dbReference type="ARBA" id="ARBA00023136"/>
    </source>
</evidence>
<dbReference type="GO" id="GO:0016020">
    <property type="term" value="C:membrane"/>
    <property type="evidence" value="ECO:0007669"/>
    <property type="project" value="UniProtKB-SubCell"/>
</dbReference>
<sequence length="400" mass="41078">MSGLSFSQAARLVAQREVVQRGKDKSFLISLGITLAIVLAIIGINKVASGADSYDVGVVQGSGVPVAAVQAVGRASGVELHVSDVSAEQATARVRSGDLDAALTAPGTVLVHKKLSGTLRPLLEQANTQAVGASRLRDKGIDPAQVSSAFDVPALSVRAQDPVDKNADERTKVATVGTFLLYGQLIGYAMWVALGIVEEKSSRVVELLLSTVSARALLAGKVVGIGLLGLVQLLLIAAVGLGAALATGTVEGTSNAIVPIAMVLGWFLLGYAFYSVAYAAAAARVSRQEDLQNVTTPMTLVIVASFFGALWAGSHADSPVARVLGVVPPFSALVNPQRVSSGDAAGWETPLAVVLMLAVIAGLVVVAARLYEGAVLHSGSVVSWRTAWGGRTPAAASRES</sequence>
<comment type="caution">
    <text evidence="7">The sequence shown here is derived from an EMBL/GenBank/DDBJ whole genome shotgun (WGS) entry which is preliminary data.</text>
</comment>
<keyword evidence="4 5" id="KW-0472">Membrane</keyword>
<feature type="transmembrane region" description="Helical" evidence="5">
    <location>
        <begin position="351"/>
        <end position="371"/>
    </location>
</feature>
<dbReference type="InterPro" id="IPR013525">
    <property type="entry name" value="ABC2_TM"/>
</dbReference>
<evidence type="ECO:0000256" key="1">
    <source>
        <dbReference type="ARBA" id="ARBA00004141"/>
    </source>
</evidence>
<comment type="subcellular location">
    <subcellularLocation>
        <location evidence="1">Membrane</location>
        <topology evidence="1">Multi-pass membrane protein</topology>
    </subcellularLocation>
</comment>
<evidence type="ECO:0000256" key="5">
    <source>
        <dbReference type="SAM" id="Phobius"/>
    </source>
</evidence>
<evidence type="ECO:0000313" key="7">
    <source>
        <dbReference type="EMBL" id="RKS80102.1"/>
    </source>
</evidence>
<dbReference type="Pfam" id="PF12698">
    <property type="entry name" value="ABC2_membrane_3"/>
    <property type="match status" value="1"/>
</dbReference>
<organism evidence="7 8">
    <name type="scientific">Motilibacter peucedani</name>
    <dbReference type="NCBI Taxonomy" id="598650"/>
    <lineage>
        <taxon>Bacteria</taxon>
        <taxon>Bacillati</taxon>
        <taxon>Actinomycetota</taxon>
        <taxon>Actinomycetes</taxon>
        <taxon>Motilibacterales</taxon>
        <taxon>Motilibacteraceae</taxon>
        <taxon>Motilibacter</taxon>
    </lineage>
</organism>
<name>A0A420XTB5_9ACTN</name>
<keyword evidence="2 5" id="KW-0812">Transmembrane</keyword>
<proteinExistence type="predicted"/>
<dbReference type="AlphaFoldDB" id="A0A420XTB5"/>
<feature type="transmembrane region" description="Helical" evidence="5">
    <location>
        <begin position="293"/>
        <end position="312"/>
    </location>
</feature>
<evidence type="ECO:0000256" key="2">
    <source>
        <dbReference type="ARBA" id="ARBA00022692"/>
    </source>
</evidence>
<dbReference type="OrthoDB" id="3268959at2"/>
<feature type="domain" description="ABC-2 type transporter transmembrane" evidence="6">
    <location>
        <begin position="25"/>
        <end position="368"/>
    </location>
</feature>
<feature type="transmembrane region" description="Helical" evidence="5">
    <location>
        <begin position="26"/>
        <end position="44"/>
    </location>
</feature>
<dbReference type="PANTHER" id="PTHR43471:SF3">
    <property type="entry name" value="ABC TRANSPORTER PERMEASE PROTEIN NATB"/>
    <property type="match status" value="1"/>
</dbReference>
<feature type="transmembrane region" description="Helical" evidence="5">
    <location>
        <begin position="218"/>
        <end position="245"/>
    </location>
</feature>
<reference evidence="7 8" key="1">
    <citation type="submission" date="2018-10" db="EMBL/GenBank/DDBJ databases">
        <title>Genomic Encyclopedia of Archaeal and Bacterial Type Strains, Phase II (KMG-II): from individual species to whole genera.</title>
        <authorList>
            <person name="Goeker M."/>
        </authorList>
    </citation>
    <scope>NUCLEOTIDE SEQUENCE [LARGE SCALE GENOMIC DNA]</scope>
    <source>
        <strain evidence="7 8">RP-AC37</strain>
    </source>
</reference>
<evidence type="ECO:0000256" key="3">
    <source>
        <dbReference type="ARBA" id="ARBA00022989"/>
    </source>
</evidence>